<dbReference type="PANTHER" id="PTHR23105">
    <property type="entry name" value="RIBOSOMAL PROTEIN L7AE FAMILY MEMBER"/>
    <property type="match status" value="1"/>
</dbReference>
<sequence>MAKKTKSTKSTKKTEEKPKVVKAADPLFPSRPRNFNIGGDIQPNKRDLSRFVKWPAYVRLQRQKSVLYQRLKVPPAINQFTKPLNKNEAMTVFTLLNKYRPETPAAKKQRIKEAAAAKAAGKEPEYTRPKTVQYGLKNVTSLIEEKEASLVLIANDVDPIELVMWLPALCRKMNVPYMIVKDKARLGALVHMKTAAAVCLTQVEKADASQLQLLQNLAEEKFNKNPDALRKWGGGIMGLKTQAKLDKRAKAMAEEEAKKLASLGRA</sequence>
<dbReference type="EMBL" id="BDSP01000204">
    <property type="protein sequence ID" value="GAX23879.1"/>
    <property type="molecule type" value="Genomic_DNA"/>
</dbReference>
<dbReference type="PRINTS" id="PR00881">
    <property type="entry name" value="L7ARS6FAMILY"/>
</dbReference>
<comment type="caution">
    <text evidence="7">The sequence shown here is derived from an EMBL/GenBank/DDBJ whole genome shotgun (WGS) entry which is preliminary data.</text>
</comment>
<feature type="compositionally biased region" description="Basic residues" evidence="5">
    <location>
        <begin position="1"/>
        <end position="11"/>
    </location>
</feature>
<dbReference type="InParanoid" id="A0A1Z5KC77"/>
<keyword evidence="2 4" id="KW-0689">Ribosomal protein</keyword>
<accession>A0A1Z5KC77</accession>
<name>A0A1Z5KC77_FISSO</name>
<organism evidence="7 8">
    <name type="scientific">Fistulifera solaris</name>
    <name type="common">Oleaginous diatom</name>
    <dbReference type="NCBI Taxonomy" id="1519565"/>
    <lineage>
        <taxon>Eukaryota</taxon>
        <taxon>Sar</taxon>
        <taxon>Stramenopiles</taxon>
        <taxon>Ochrophyta</taxon>
        <taxon>Bacillariophyta</taxon>
        <taxon>Bacillariophyceae</taxon>
        <taxon>Bacillariophycidae</taxon>
        <taxon>Naviculales</taxon>
        <taxon>Naviculaceae</taxon>
        <taxon>Fistulifera</taxon>
    </lineage>
</organism>
<dbReference type="FunCoup" id="A0A1Z5KC77">
    <property type="interactions" value="789"/>
</dbReference>
<evidence type="ECO:0000259" key="6">
    <source>
        <dbReference type="Pfam" id="PF01248"/>
    </source>
</evidence>
<reference evidence="7 8" key="1">
    <citation type="journal article" date="2015" name="Plant Cell">
        <title>Oil accumulation by the oleaginous diatom Fistulifera solaris as revealed by the genome and transcriptome.</title>
        <authorList>
            <person name="Tanaka T."/>
            <person name="Maeda Y."/>
            <person name="Veluchamy A."/>
            <person name="Tanaka M."/>
            <person name="Abida H."/>
            <person name="Marechal E."/>
            <person name="Bowler C."/>
            <person name="Muto M."/>
            <person name="Sunaga Y."/>
            <person name="Tanaka M."/>
            <person name="Yoshino T."/>
            <person name="Taniguchi T."/>
            <person name="Fukuda Y."/>
            <person name="Nemoto M."/>
            <person name="Matsumoto M."/>
            <person name="Wong P.S."/>
            <person name="Aburatani S."/>
            <person name="Fujibuchi W."/>
        </authorList>
    </citation>
    <scope>NUCLEOTIDE SEQUENCE [LARGE SCALE GENOMIC DNA]</scope>
    <source>
        <strain evidence="7 8">JPCC DA0580</strain>
    </source>
</reference>
<dbReference type="AlphaFoldDB" id="A0A1Z5KC77"/>
<dbReference type="GO" id="GO:0022625">
    <property type="term" value="C:cytosolic large ribosomal subunit"/>
    <property type="evidence" value="ECO:0007669"/>
    <property type="project" value="UniProtKB-UniRule"/>
</dbReference>
<evidence type="ECO:0000256" key="2">
    <source>
        <dbReference type="ARBA" id="ARBA00022980"/>
    </source>
</evidence>
<dbReference type="GO" id="GO:0003723">
    <property type="term" value="F:RNA binding"/>
    <property type="evidence" value="ECO:0007669"/>
    <property type="project" value="UniProtKB-UniRule"/>
</dbReference>
<evidence type="ECO:0000256" key="5">
    <source>
        <dbReference type="SAM" id="MobiDB-lite"/>
    </source>
</evidence>
<dbReference type="Proteomes" id="UP000198406">
    <property type="component" value="Unassembled WGS sequence"/>
</dbReference>
<dbReference type="PRINTS" id="PR00882">
    <property type="entry name" value="RIBOSOMALL7A"/>
</dbReference>
<comment type="similarity">
    <text evidence="1 4">Belongs to the eukaryotic ribosomal protein eL8 family.</text>
</comment>
<keyword evidence="8" id="KW-1185">Reference proteome</keyword>
<dbReference type="InterPro" id="IPR001921">
    <property type="entry name" value="Ribosomal_eL8_euk"/>
</dbReference>
<evidence type="ECO:0000256" key="4">
    <source>
        <dbReference type="RuleBase" id="RU367042"/>
    </source>
</evidence>
<evidence type="ECO:0000313" key="8">
    <source>
        <dbReference type="Proteomes" id="UP000198406"/>
    </source>
</evidence>
<evidence type="ECO:0000256" key="3">
    <source>
        <dbReference type="ARBA" id="ARBA00023274"/>
    </source>
</evidence>
<dbReference type="InterPro" id="IPR029064">
    <property type="entry name" value="Ribosomal_eL30-like_sf"/>
</dbReference>
<comment type="function">
    <text evidence="4">Component of the ribosome.</text>
</comment>
<dbReference type="Gene3D" id="3.30.1330.30">
    <property type="match status" value="1"/>
</dbReference>
<feature type="region of interest" description="Disordered" evidence="5">
    <location>
        <begin position="1"/>
        <end position="28"/>
    </location>
</feature>
<dbReference type="InterPro" id="IPR004038">
    <property type="entry name" value="Ribosomal_eL8/eL30/eS12/Gad45"/>
</dbReference>
<protein>
    <recommendedName>
        <fullName evidence="4">60S ribosomal protein L7a</fullName>
    </recommendedName>
</protein>
<dbReference type="FunFam" id="3.30.1330.30:FF:000003">
    <property type="entry name" value="60S ribosomal protein L7a"/>
    <property type="match status" value="1"/>
</dbReference>
<keyword evidence="3 4" id="KW-0687">Ribonucleoprotein</keyword>
<evidence type="ECO:0000313" key="7">
    <source>
        <dbReference type="EMBL" id="GAX23879.1"/>
    </source>
</evidence>
<evidence type="ECO:0000256" key="1">
    <source>
        <dbReference type="ARBA" id="ARBA00007337"/>
    </source>
</evidence>
<dbReference type="Pfam" id="PF01248">
    <property type="entry name" value="Ribosomal_L7Ae"/>
    <property type="match status" value="1"/>
</dbReference>
<dbReference type="InterPro" id="IPR018492">
    <property type="entry name" value="Ribosomal_eL8/Nhp2"/>
</dbReference>
<gene>
    <name evidence="7" type="ORF">FisN_20Hh085</name>
</gene>
<feature type="domain" description="Ribosomal protein eL8/eL30/eS12/Gadd45" evidence="6">
    <location>
        <begin position="122"/>
        <end position="209"/>
    </location>
</feature>
<proteinExistence type="inferred from homology"/>
<dbReference type="OrthoDB" id="29563at2759"/>
<dbReference type="SUPFAM" id="SSF55315">
    <property type="entry name" value="L30e-like"/>
    <property type="match status" value="1"/>
</dbReference>
<dbReference type="InterPro" id="IPR050257">
    <property type="entry name" value="eL8/uL1-like"/>
</dbReference>